<reference evidence="13 14" key="1">
    <citation type="journal article" date="2014" name="Antonie Van Leeuwenhoek">
        <title>Fictibacillus enclensis sp. nov., isolated from marine sediment.</title>
        <authorList>
            <person name="Dastager S.G."/>
            <person name="Mawlankar R."/>
            <person name="Srinivasan K."/>
            <person name="Tang S.K."/>
            <person name="Lee J.C."/>
            <person name="Ramana V.V."/>
            <person name="Shouche Y.S."/>
        </authorList>
    </citation>
    <scope>NUCLEOTIDE SEQUENCE [LARGE SCALE GENOMIC DNA]</scope>
    <source>
        <strain evidence="13 14">NIO-1003</strain>
    </source>
</reference>
<evidence type="ECO:0000256" key="5">
    <source>
        <dbReference type="ARBA" id="ARBA00022840"/>
    </source>
</evidence>
<comment type="caution">
    <text evidence="9">Lacks conserved residue(s) required for the propagation of feature annotation.</text>
</comment>
<dbReference type="Gene3D" id="1.10.720.10">
    <property type="match status" value="1"/>
</dbReference>
<dbReference type="AlphaFoldDB" id="A0A0V8J4M1"/>
<dbReference type="EC" id="3.6.4.-" evidence="9 10"/>
<dbReference type="CDD" id="cd04459">
    <property type="entry name" value="Rho_CSD"/>
    <property type="match status" value="1"/>
</dbReference>
<keyword evidence="8 9" id="KW-0804">Transcription</keyword>
<dbReference type="GO" id="GO:0005524">
    <property type="term" value="F:ATP binding"/>
    <property type="evidence" value="ECO:0007669"/>
    <property type="project" value="UniProtKB-UniRule"/>
</dbReference>
<keyword evidence="4 9" id="KW-0347">Helicase</keyword>
<feature type="binding site" evidence="9">
    <location>
        <begin position="179"/>
        <end position="184"/>
    </location>
    <ligand>
        <name>ATP</name>
        <dbReference type="ChEBI" id="CHEBI:30616"/>
    </ligand>
</feature>
<evidence type="ECO:0000256" key="6">
    <source>
        <dbReference type="ARBA" id="ARBA00022884"/>
    </source>
</evidence>
<dbReference type="InterPro" id="IPR011113">
    <property type="entry name" value="Rho_RNA-bd"/>
</dbReference>
<dbReference type="GO" id="GO:0003723">
    <property type="term" value="F:RNA binding"/>
    <property type="evidence" value="ECO:0007669"/>
    <property type="project" value="UniProtKB-UniRule"/>
</dbReference>
<dbReference type="NCBIfam" id="NF006886">
    <property type="entry name" value="PRK09376.1"/>
    <property type="match status" value="1"/>
</dbReference>
<dbReference type="InterPro" id="IPR000194">
    <property type="entry name" value="ATPase_F1/V1/A1_a/bsu_nucl-bd"/>
</dbReference>
<dbReference type="GO" id="GO:0016787">
    <property type="term" value="F:hydrolase activity"/>
    <property type="evidence" value="ECO:0007669"/>
    <property type="project" value="UniProtKB-KW"/>
</dbReference>
<evidence type="ECO:0000256" key="8">
    <source>
        <dbReference type="ARBA" id="ARBA00023163"/>
    </source>
</evidence>
<dbReference type="Proteomes" id="UP000054099">
    <property type="component" value="Unassembled WGS sequence"/>
</dbReference>
<dbReference type="InterPro" id="IPR027417">
    <property type="entry name" value="P-loop_NTPase"/>
</dbReference>
<comment type="caution">
    <text evidence="13">The sequence shown here is derived from an EMBL/GenBank/DDBJ whole genome shotgun (WGS) entry which is preliminary data.</text>
</comment>
<dbReference type="PANTHER" id="PTHR46425">
    <property type="entry name" value="TRANSCRIPTION TERMINATION FACTOR RHO"/>
    <property type="match status" value="1"/>
</dbReference>
<evidence type="ECO:0000256" key="7">
    <source>
        <dbReference type="ARBA" id="ARBA00023015"/>
    </source>
</evidence>
<dbReference type="InterPro" id="IPR041703">
    <property type="entry name" value="Rho_factor_ATP-bd"/>
</dbReference>
<feature type="domain" description="Rho RNA-BD" evidence="12">
    <location>
        <begin position="50"/>
        <end position="124"/>
    </location>
</feature>
<dbReference type="GO" id="GO:0006353">
    <property type="term" value="P:DNA-templated transcription termination"/>
    <property type="evidence" value="ECO:0007669"/>
    <property type="project" value="UniProtKB-UniRule"/>
</dbReference>
<evidence type="ECO:0000313" key="14">
    <source>
        <dbReference type="Proteomes" id="UP000054099"/>
    </source>
</evidence>
<dbReference type="SMART" id="SM00357">
    <property type="entry name" value="CSP"/>
    <property type="match status" value="1"/>
</dbReference>
<keyword evidence="7 9" id="KW-0805">Transcription regulation</keyword>
<dbReference type="PROSITE" id="PS51856">
    <property type="entry name" value="RHO_RNA_BD"/>
    <property type="match status" value="1"/>
</dbReference>
<evidence type="ECO:0000256" key="3">
    <source>
        <dbReference type="ARBA" id="ARBA00022801"/>
    </source>
</evidence>
<dbReference type="RefSeq" id="WP_061973450.1">
    <property type="nucleotide sequence ID" value="NZ_FMAV01000003.1"/>
</dbReference>
<evidence type="ECO:0000256" key="10">
    <source>
        <dbReference type="NCBIfam" id="TIGR00767"/>
    </source>
</evidence>
<keyword evidence="1 9" id="KW-0806">Transcription termination</keyword>
<dbReference type="SUPFAM" id="SSF52540">
    <property type="entry name" value="P-loop containing nucleoside triphosphate hydrolases"/>
    <property type="match status" value="1"/>
</dbReference>
<dbReference type="HAMAP" id="MF_01884">
    <property type="entry name" value="Rho"/>
    <property type="match status" value="1"/>
</dbReference>
<sequence length="429" mass="48690">MGLILSELETKKLKELYELARQYKVPYYGKLTKRELMFSILKAQAEQDGYSFMEGILEVIPNEGFGFLRPINYSPSSQDIYISASQIRRFDLRNGDKVSGKVRPPKENERYYGLLQVEAVNGEDPDTAKERVHFPALTALYPEKKMVLETGRTNLSTRIMDMIAPVGFGQRGLIVAPPKAGKTSLLKEVAHSVSTNHPDTELIVLLIDERPEEVTDIERSVKGDVVSSTFDEVPENHIKVAELVLDRAMRLVEHKKDVVILLDSITRLARAYNLVIPPSGRTLSGGIDPAAFHRPKRFFGAARNIEEGGSLTILATALIETGSRMDDVIYEEFKGTGNMELHLDRKLAERRIFPAIDIRRSGTRKEEMLIQKDHLESLWAIRKTMDDSYDFVDTFMKRLRKTTNNEEFFNMFEAEKSGSNKRVKSLSNS</sequence>
<evidence type="ECO:0000256" key="2">
    <source>
        <dbReference type="ARBA" id="ARBA00022741"/>
    </source>
</evidence>
<dbReference type="EMBL" id="LNQN01000005">
    <property type="protein sequence ID" value="KSU81819.1"/>
    <property type="molecule type" value="Genomic_DNA"/>
</dbReference>
<evidence type="ECO:0000256" key="4">
    <source>
        <dbReference type="ARBA" id="ARBA00022806"/>
    </source>
</evidence>
<dbReference type="InterPro" id="IPR004665">
    <property type="entry name" value="Term_rho"/>
</dbReference>
<dbReference type="Pfam" id="PF00006">
    <property type="entry name" value="ATP-synt_ab"/>
    <property type="match status" value="1"/>
</dbReference>
<dbReference type="Pfam" id="PF07498">
    <property type="entry name" value="Rho_N"/>
    <property type="match status" value="1"/>
</dbReference>
<dbReference type="Gene3D" id="3.40.50.300">
    <property type="entry name" value="P-loop containing nucleotide triphosphate hydrolases"/>
    <property type="match status" value="1"/>
</dbReference>
<evidence type="ECO:0000313" key="13">
    <source>
        <dbReference type="EMBL" id="KSU81819.1"/>
    </source>
</evidence>
<proteinExistence type="inferred from homology"/>
<keyword evidence="6 9" id="KW-0694">RNA-binding</keyword>
<comment type="similarity">
    <text evidence="9 11">Belongs to the Rho family.</text>
</comment>
<dbReference type="InterPro" id="IPR003593">
    <property type="entry name" value="AAA+_ATPase"/>
</dbReference>
<evidence type="ECO:0000256" key="11">
    <source>
        <dbReference type="PROSITE-ProRule" id="PRU01203"/>
    </source>
</evidence>
<dbReference type="Gene3D" id="2.40.50.140">
    <property type="entry name" value="Nucleic acid-binding proteins"/>
    <property type="match status" value="1"/>
</dbReference>
<dbReference type="PANTHER" id="PTHR46425:SF1">
    <property type="entry name" value="TRANSCRIPTION TERMINATION FACTOR RHO"/>
    <property type="match status" value="1"/>
</dbReference>
<evidence type="ECO:0000259" key="12">
    <source>
        <dbReference type="PROSITE" id="PS51856"/>
    </source>
</evidence>
<dbReference type="Pfam" id="PF07497">
    <property type="entry name" value="Rho_RNA_bind"/>
    <property type="match status" value="1"/>
</dbReference>
<dbReference type="InterPro" id="IPR011129">
    <property type="entry name" value="CSD"/>
</dbReference>
<gene>
    <name evidence="9" type="primary">rho</name>
    <name evidence="13" type="ORF">AS030_16150</name>
</gene>
<keyword evidence="2 9" id="KW-0547">Nucleotide-binding</keyword>
<keyword evidence="14" id="KW-1185">Reference proteome</keyword>
<feature type="binding site" evidence="9">
    <location>
        <begin position="167"/>
        <end position="172"/>
    </location>
    <ligand>
        <name>ATP</name>
        <dbReference type="ChEBI" id="CHEBI:30616"/>
    </ligand>
</feature>
<protein>
    <recommendedName>
        <fullName evidence="9 10">Transcription termination factor Rho</fullName>
        <ecNumber evidence="9 10">3.6.4.-</ecNumber>
    </recommendedName>
    <alternativeName>
        <fullName evidence="9">ATP-dependent helicase Rho</fullName>
    </alternativeName>
</protein>
<dbReference type="InterPro" id="IPR011112">
    <property type="entry name" value="Rho-like_N"/>
</dbReference>
<keyword evidence="5 9" id="KW-0067">ATP-binding</keyword>
<name>A0A0V8J4M1_9BACL</name>
<dbReference type="CDD" id="cd01128">
    <property type="entry name" value="rho_factor_C"/>
    <property type="match status" value="1"/>
</dbReference>
<dbReference type="InterPro" id="IPR036269">
    <property type="entry name" value="Rho_N_sf"/>
</dbReference>
<organism evidence="13 14">
    <name type="scientific">Fictibacillus enclensis</name>
    <dbReference type="NCBI Taxonomy" id="1017270"/>
    <lineage>
        <taxon>Bacteria</taxon>
        <taxon>Bacillati</taxon>
        <taxon>Bacillota</taxon>
        <taxon>Bacilli</taxon>
        <taxon>Bacillales</taxon>
        <taxon>Fictibacillaceae</taxon>
        <taxon>Fictibacillus</taxon>
    </lineage>
</organism>
<accession>A0A0V8J4M1</accession>
<keyword evidence="3 9" id="KW-0378">Hydrolase</keyword>
<feature type="binding site" evidence="9">
    <location>
        <position position="210"/>
    </location>
    <ligand>
        <name>ATP</name>
        <dbReference type="ChEBI" id="CHEBI:30616"/>
    </ligand>
</feature>
<dbReference type="GO" id="GO:0008186">
    <property type="term" value="F:ATP-dependent activity, acting on RNA"/>
    <property type="evidence" value="ECO:0007669"/>
    <property type="project" value="UniProtKB-UniRule"/>
</dbReference>
<comment type="subunit">
    <text evidence="9">Homohexamer. The homohexamer assembles into an open ring structure.</text>
</comment>
<evidence type="ECO:0000256" key="9">
    <source>
        <dbReference type="HAMAP-Rule" id="MF_01884"/>
    </source>
</evidence>
<dbReference type="GO" id="GO:0004386">
    <property type="term" value="F:helicase activity"/>
    <property type="evidence" value="ECO:0007669"/>
    <property type="project" value="UniProtKB-UniRule"/>
</dbReference>
<dbReference type="InterPro" id="IPR012340">
    <property type="entry name" value="NA-bd_OB-fold"/>
</dbReference>
<comment type="function">
    <text evidence="9">Facilitates transcription termination by a mechanism that involves Rho binding to the nascent RNA, activation of Rho's RNA-dependent ATPase activity, and release of the mRNA from the DNA template.</text>
</comment>
<dbReference type="FunFam" id="3.40.50.300:FF:000072">
    <property type="entry name" value="Transcription termination factor Rho"/>
    <property type="match status" value="1"/>
</dbReference>
<dbReference type="SUPFAM" id="SSF68912">
    <property type="entry name" value="Rho N-terminal domain-like"/>
    <property type="match status" value="1"/>
</dbReference>
<dbReference type="SMART" id="SM00959">
    <property type="entry name" value="Rho_N"/>
    <property type="match status" value="1"/>
</dbReference>
<dbReference type="SUPFAM" id="SSF50249">
    <property type="entry name" value="Nucleic acid-binding proteins"/>
    <property type="match status" value="1"/>
</dbReference>
<dbReference type="SMART" id="SM00382">
    <property type="entry name" value="AAA"/>
    <property type="match status" value="1"/>
</dbReference>
<dbReference type="NCBIfam" id="TIGR00767">
    <property type="entry name" value="rho"/>
    <property type="match status" value="1"/>
</dbReference>
<evidence type="ECO:0000256" key="1">
    <source>
        <dbReference type="ARBA" id="ARBA00022472"/>
    </source>
</evidence>
<dbReference type="OrthoDB" id="9805197at2"/>